<dbReference type="Proteomes" id="UP000092605">
    <property type="component" value="Unassembled WGS sequence"/>
</dbReference>
<sequence length="47" mass="5400">MKYLKLAFSGKVRELAAYLENAANNEKHCKVVTYSRKNKKSIVIITQ</sequence>
<evidence type="ECO:0000313" key="3">
    <source>
        <dbReference type="Proteomes" id="UP000092605"/>
    </source>
</evidence>
<dbReference type="EMBL" id="FRBG01000012">
    <property type="protein sequence ID" value="SHL12635.1"/>
    <property type="molecule type" value="Genomic_DNA"/>
</dbReference>
<dbReference type="RefSeq" id="WP_161937485.1">
    <property type="nucleotide sequence ID" value="NZ_FRBG01000012.1"/>
</dbReference>
<protein>
    <submittedName>
        <fullName evidence="1">Uncharacterized protein</fullName>
    </submittedName>
</protein>
<organism evidence="1 3">
    <name type="scientific">Alkalithermobacter thermoalcaliphilus JW-YL-7 = DSM 7308</name>
    <dbReference type="NCBI Taxonomy" id="1121328"/>
    <lineage>
        <taxon>Bacteria</taxon>
        <taxon>Bacillati</taxon>
        <taxon>Bacillota</taxon>
        <taxon>Clostridia</taxon>
        <taxon>Peptostreptococcales</taxon>
        <taxon>Tepidibacteraceae</taxon>
        <taxon>Alkalithermobacter</taxon>
    </lineage>
</organism>
<accession>A0A150FQZ9</accession>
<dbReference type="Proteomes" id="UP000323392">
    <property type="component" value="Unassembled WGS sequence"/>
</dbReference>
<proteinExistence type="predicted"/>
<dbReference type="PATRIC" id="fig|1121328.3.peg.1125"/>
<dbReference type="EMBL" id="LSFY01000001">
    <property type="protein sequence ID" value="KXZ40041.1"/>
    <property type="molecule type" value="Genomic_DNA"/>
</dbReference>
<name>A0A150FQZ9_CLOPD</name>
<dbReference type="STRING" id="1121328.JWYL7_1116"/>
<evidence type="ECO:0000313" key="2">
    <source>
        <dbReference type="EMBL" id="SHL12635.1"/>
    </source>
</evidence>
<reference evidence="2 4" key="2">
    <citation type="submission" date="2016-11" db="EMBL/GenBank/DDBJ databases">
        <authorList>
            <person name="Varghese N."/>
            <person name="Submissions S."/>
        </authorList>
    </citation>
    <scope>NUCLEOTIDE SEQUENCE [LARGE SCALE GENOMIC DNA]</scope>
    <source>
        <strain evidence="2 4">DSM 7308</strain>
    </source>
</reference>
<evidence type="ECO:0000313" key="1">
    <source>
        <dbReference type="EMBL" id="KXZ40041.1"/>
    </source>
</evidence>
<reference evidence="1 3" key="1">
    <citation type="submission" date="2016-02" db="EMBL/GenBank/DDBJ databases">
        <title>Draft genome sequence for Clostridium paradoxum JW-YL-7.</title>
        <authorList>
            <person name="Utturkar S.M."/>
            <person name="Lancaster A."/>
            <person name="Poole F.L."/>
            <person name="Adams M.W."/>
            <person name="Brown S.D."/>
        </authorList>
    </citation>
    <scope>NUCLEOTIDE SEQUENCE [LARGE SCALE GENOMIC DNA]</scope>
    <source>
        <strain evidence="1 3">JW-YL-7</strain>
    </source>
</reference>
<evidence type="ECO:0000313" key="4">
    <source>
        <dbReference type="Proteomes" id="UP000323392"/>
    </source>
</evidence>
<comment type="caution">
    <text evidence="1">The sequence shown here is derived from an EMBL/GenBank/DDBJ whole genome shotgun (WGS) entry which is preliminary data.</text>
</comment>
<keyword evidence="4" id="KW-1185">Reference proteome</keyword>
<dbReference type="AlphaFoldDB" id="A0A150FQZ9"/>
<gene>
    <name evidence="1" type="ORF">JWYL7_1116</name>
    <name evidence="2" type="ORF">SAMN05661008_01499</name>
</gene>